<dbReference type="CDD" id="cd05122">
    <property type="entry name" value="PKc_STE"/>
    <property type="match status" value="1"/>
</dbReference>
<reference evidence="4" key="1">
    <citation type="submission" date="2025-08" db="UniProtKB">
        <authorList>
            <consortium name="RefSeq"/>
        </authorList>
    </citation>
    <scope>IDENTIFICATION</scope>
    <source>
        <strain evidence="4">Nigerian</strain>
        <tissue evidence="4">Liver and blood</tissue>
    </source>
</reference>
<dbReference type="SMART" id="SM00220">
    <property type="entry name" value="S_TKc"/>
    <property type="match status" value="1"/>
</dbReference>
<feature type="region of interest" description="Disordered" evidence="1">
    <location>
        <begin position="87"/>
        <end position="120"/>
    </location>
</feature>
<dbReference type="KEGG" id="xtr:101730936"/>
<dbReference type="InterPro" id="IPR011009">
    <property type="entry name" value="Kinase-like_dom_sf"/>
</dbReference>
<feature type="compositionally biased region" description="Polar residues" evidence="1">
    <location>
        <begin position="446"/>
        <end position="457"/>
    </location>
</feature>
<dbReference type="GO" id="GO:0048812">
    <property type="term" value="P:neuron projection morphogenesis"/>
    <property type="evidence" value="ECO:0000318"/>
    <property type="project" value="GO_Central"/>
</dbReference>
<dbReference type="GO" id="GO:0000165">
    <property type="term" value="P:MAPK cascade"/>
    <property type="evidence" value="ECO:0000318"/>
    <property type="project" value="GO_Central"/>
</dbReference>
<dbReference type="GO" id="GO:0005737">
    <property type="term" value="C:cytoplasm"/>
    <property type="evidence" value="ECO:0000318"/>
    <property type="project" value="GO_Central"/>
</dbReference>
<evidence type="ECO:0000313" key="3">
    <source>
        <dbReference type="Proteomes" id="UP000008143"/>
    </source>
</evidence>
<feature type="region of interest" description="Disordered" evidence="1">
    <location>
        <begin position="312"/>
        <end position="331"/>
    </location>
</feature>
<gene>
    <name evidence="4 5" type="primary">LOC101730936</name>
</gene>
<dbReference type="SUPFAM" id="SSF56112">
    <property type="entry name" value="Protein kinase-like (PK-like)"/>
    <property type="match status" value="1"/>
</dbReference>
<dbReference type="OrthoDB" id="251925at2759"/>
<dbReference type="PANTHER" id="PTHR48015">
    <property type="entry name" value="SERINE/THREONINE-PROTEIN KINASE TAO"/>
    <property type="match status" value="1"/>
</dbReference>
<evidence type="ECO:0000256" key="1">
    <source>
        <dbReference type="SAM" id="MobiDB-lite"/>
    </source>
</evidence>
<evidence type="ECO:0000313" key="5">
    <source>
        <dbReference type="Xenbase" id="XB-GENE-29084947"/>
    </source>
</evidence>
<feature type="region of interest" description="Disordered" evidence="1">
    <location>
        <begin position="338"/>
        <end position="359"/>
    </location>
</feature>
<dbReference type="InterPro" id="IPR000719">
    <property type="entry name" value="Prot_kinase_dom"/>
</dbReference>
<evidence type="ECO:0000313" key="4">
    <source>
        <dbReference type="RefSeq" id="XP_031749947.1"/>
    </source>
</evidence>
<dbReference type="Xenbase" id="XB-GENE-29084947">
    <property type="gene designation" value="LOC101730936"/>
</dbReference>
<feature type="compositionally biased region" description="Basic and acidic residues" evidence="1">
    <location>
        <begin position="458"/>
        <end position="475"/>
    </location>
</feature>
<sequence length="796" mass="89152">MSKLRKFVKRLRSCFSCFGKRKRDRTDCNTWESVVEEPTEEPKPKICLEEEPEQKMEPAINICHETPEFPDNNISQEEDLVVQAGADTSPCHYQGSSDESDVPQFNTCEETPAFPNDNISQEEDPVVQAGADTSPCHYQGSSDESDVPQLYICEREQDRTDCNTCESVVEEPTEEPKPPICLEPTEIPGNNNCQEEEPEQKMEPAINICHETPEFPDNNISQEEDLVVQASDDTSPCHYQGSSDEIGVPQLNTFEETPALPDDNICQEEDPEVQASDDTSPCHYQEASEESDVPQLYICEREQDRTDCNTCESVVEEPTEEPKPPICLEPSNGSGNLVCQEPTEIPGNNNCQEEEPEQKMEPAINICHETPEFPDNNISQEEDLVVQASDDTSPCHYQECLDESDVPQLNTCEETPAFPDDNSCQEEELIVQASDDTSPCHYQASPKGTGTNTSQDEGSVKELSQEEEKDLKEESGTTTCQPKISQRKRVGPPTNEGNNTISLAEKYPEPGRYLKLGERIGEDPNGVIYNGWHRIRRVEVAIVVIKDQEKQKAIQKEIEVLEMVSGHGNIVDFYGAYYHQAPRTPSLPEGLWIATEFITGATLQDLIGTRKTLGERWISYICKKIITGLFHLQKKNVIHHDIKPGNILITSMGEVKIGEFGFATCGGKSSSTSGTITYSAPEVLANYGTNKLEYDHKADIWSLGIAAIEMAEGLSFSKLPQQRLIEKITRGPSPTLTPWGKWSDEFRFFISECLQNDPSRRPSARQLLSHPFIGEIWGERGVQKSIAQQLHRGMKH</sequence>
<dbReference type="Gene3D" id="1.10.510.10">
    <property type="entry name" value="Transferase(Phosphotransferase) domain 1"/>
    <property type="match status" value="1"/>
</dbReference>
<accession>A0A8J1IWH6</accession>
<dbReference type="Gene3D" id="3.30.200.20">
    <property type="entry name" value="Phosphorylase Kinase, domain 1"/>
    <property type="match status" value="1"/>
</dbReference>
<evidence type="ECO:0000259" key="2">
    <source>
        <dbReference type="PROSITE" id="PS50011"/>
    </source>
</evidence>
<keyword evidence="3" id="KW-1185">Reference proteome</keyword>
<feature type="region of interest" description="Disordered" evidence="1">
    <location>
        <begin position="256"/>
        <end position="294"/>
    </location>
</feature>
<dbReference type="GO" id="GO:0005524">
    <property type="term" value="F:ATP binding"/>
    <property type="evidence" value="ECO:0007669"/>
    <property type="project" value="InterPro"/>
</dbReference>
<dbReference type="Pfam" id="PF00069">
    <property type="entry name" value="Pkinase"/>
    <property type="match status" value="1"/>
</dbReference>
<protein>
    <submittedName>
        <fullName evidence="4">Serine/threonine-protein kinase ste20-like isoform X1</fullName>
    </submittedName>
</protein>
<dbReference type="PROSITE" id="PS00108">
    <property type="entry name" value="PROTEIN_KINASE_ST"/>
    <property type="match status" value="1"/>
</dbReference>
<feature type="region of interest" description="Disordered" evidence="1">
    <location>
        <begin position="167"/>
        <end position="201"/>
    </location>
</feature>
<name>A0A8J1IWH6_XENTR</name>
<dbReference type="GO" id="GO:0004674">
    <property type="term" value="F:protein serine/threonine kinase activity"/>
    <property type="evidence" value="ECO:0000318"/>
    <property type="project" value="GO_Central"/>
</dbReference>
<proteinExistence type="predicted"/>
<feature type="region of interest" description="Disordered" evidence="1">
    <location>
        <begin position="437"/>
        <end position="503"/>
    </location>
</feature>
<dbReference type="FunFam" id="1.10.510.10:FF:000906">
    <property type="entry name" value="Spectrin, beta, non-erythrocytic 1"/>
    <property type="match status" value="1"/>
</dbReference>
<dbReference type="RefSeq" id="XP_031749947.1">
    <property type="nucleotide sequence ID" value="XM_031894087.1"/>
</dbReference>
<dbReference type="AGR" id="Xenbase:XB-GENE-29084947"/>
<dbReference type="InterPro" id="IPR050285">
    <property type="entry name" value="STE20_Ser/Thr_kinase"/>
</dbReference>
<dbReference type="PANTHER" id="PTHR48015:SF40">
    <property type="entry name" value="SERINE_THREONINE-PROTEIN KINASE DST1-LIKE"/>
    <property type="match status" value="1"/>
</dbReference>
<dbReference type="GeneID" id="101730936"/>
<dbReference type="PROSITE" id="PS50011">
    <property type="entry name" value="PROTEIN_KINASE_DOM"/>
    <property type="match status" value="1"/>
</dbReference>
<dbReference type="InterPro" id="IPR008271">
    <property type="entry name" value="Ser/Thr_kinase_AS"/>
</dbReference>
<dbReference type="Proteomes" id="UP000008143">
    <property type="component" value="Chromosome 1"/>
</dbReference>
<dbReference type="AlphaFoldDB" id="A0A8J1IWH6"/>
<dbReference type="OMA" id="CHSQEEQ"/>
<dbReference type="GO" id="GO:0043408">
    <property type="term" value="P:regulation of MAPK cascade"/>
    <property type="evidence" value="ECO:0000318"/>
    <property type="project" value="GO_Central"/>
</dbReference>
<dbReference type="FunFam" id="3.30.200.20:FF:000672">
    <property type="entry name" value="Spectrin, beta, non-erythrocytic 1"/>
    <property type="match status" value="1"/>
</dbReference>
<feature type="domain" description="Protein kinase" evidence="2">
    <location>
        <begin position="514"/>
        <end position="773"/>
    </location>
</feature>
<organism evidence="3 4">
    <name type="scientific">Xenopus tropicalis</name>
    <name type="common">Western clawed frog</name>
    <name type="synonym">Silurana tropicalis</name>
    <dbReference type="NCBI Taxonomy" id="8364"/>
    <lineage>
        <taxon>Eukaryota</taxon>
        <taxon>Metazoa</taxon>
        <taxon>Chordata</taxon>
        <taxon>Craniata</taxon>
        <taxon>Vertebrata</taxon>
        <taxon>Euteleostomi</taxon>
        <taxon>Amphibia</taxon>
        <taxon>Batrachia</taxon>
        <taxon>Anura</taxon>
        <taxon>Pipoidea</taxon>
        <taxon>Pipidae</taxon>
        <taxon>Xenopodinae</taxon>
        <taxon>Xenopus</taxon>
        <taxon>Silurana</taxon>
    </lineage>
</organism>